<evidence type="ECO:0000313" key="7">
    <source>
        <dbReference type="Proteomes" id="UP000694565"/>
    </source>
</evidence>
<evidence type="ECO:0000313" key="6">
    <source>
        <dbReference type="Ensembl" id="ENSCLMP00005044061.1"/>
    </source>
</evidence>
<keyword evidence="7" id="KW-1185">Reference proteome</keyword>
<evidence type="ECO:0000256" key="3">
    <source>
        <dbReference type="SAM" id="Coils"/>
    </source>
</evidence>
<dbReference type="GeneTree" id="ENSGT00950000182972"/>
<dbReference type="GO" id="GO:0003682">
    <property type="term" value="F:chromatin binding"/>
    <property type="evidence" value="ECO:0007669"/>
    <property type="project" value="TreeGrafter"/>
</dbReference>
<sequence length="1232" mass="141047">MFCKSCDTRFSSDTDFSEDIDGRSTTSAKGKRGKKAAGEKGKGGKGAGRINGHHQENGMENMMLFEVVKLGRSAMQSVVDDWIESYKHDRDVALLDLINFFIQCSGCKGVVSGEMFRNMQNSEIIRRMTEEFDEDSGDYPLTIAGPQWKKFKSSFCEFISVLVRQCQYSIIYDEYMMDTVISLLTGLSDSQVRAFRHTSTLAAMKLMTALVNVALNLSINMDNTQRQYEAERNKILAKRANDRLELLLQKRKELQENQDEIENMMNAIFKGVFVHRYRDAIAEIRAICIEEIGVWMKLYSDAFLNDSYLKYVGWTMHDKQGEVRLKCLTALQGLYYNRELNARLELFTSRFKDRIVSMTLDKEYDVAVQAIKLLTLVLNSTDEVLTPEDCESVYHLVYSAHRPVAIAAGEFLFKKLFSHREPEEEGAPKRRGRQSPTANLIKTTVFFFLESELHEHAAYLVDSLWDCGPELLKDWECMISLLLDDPLPGEEALTDRQETALIEIMLCTVRQAAECHPPVGRGTGKRVMTAKERKTQMDDKTRMTELFAVALPPLLAKYAMDSEKVTNLLQLPQYFDLEIYTTGRLEKHLESLLRQIREIVEKHTDTEVLEVCSKTYHSLCNEEFTIFNRVDIARSQLLDELVDKFNRLLEDFLQEGEEADEDDAYQVLSTLKRITAFHNAHDLSGWDLFTSNFKLLNTGIENGDMPEQVNTHTHKHRVKLYEHDTLSFSESSTRKKQMRAFCMMCQRYLTNVNTAVKEQAFTILCDLLLIFSHQMVSGGREHLEPLVYSSEDSLQSELLSFILNHVFIDQDDDTNSTDGQQDDEAVKIEALHKRRNLLAAYCKLIIYCVVDMKTGADIFKQYMRYYNDYGDIIKETMSKTRQIDKIQCAKTLILSLQQLFNEMLSDLGHGFDRSASSFCGIKELARRFSLTFGLDQVKTRDAIAMLHKDGIEFAFKDPSTQGEGGPPLNLAFLDILSEFSSKLMKQDKRTVHMYLERFMTFQMALQREDCWLPLISYRNSLQAGGDDDTMSVMSGYSSRGSSIRSKKIKPPAVTAGTSAAKRKLPEEESSSSEVWQQSMQTPVMLPSPHLTSTAMRDPKRGRDDSFMGVYPLPQDQHSQVTWMLAQRQQEEARQQQERAMNYAKLRTNLQQAIRRGTGLMEEDEEPIVEDVMMSSEGRMDDLNEGMDFDTMDIDLPPSKNRRERSELKPDYFDPASIMDESVSSIGLLSPCV</sequence>
<dbReference type="Pfam" id="PF24571">
    <property type="entry name" value="HEAT_SCC3-SA"/>
    <property type="match status" value="1"/>
</dbReference>
<evidence type="ECO:0000259" key="5">
    <source>
        <dbReference type="PROSITE" id="PS51425"/>
    </source>
</evidence>
<dbReference type="InterPro" id="IPR056396">
    <property type="entry name" value="HEAT_SCC3-SA"/>
</dbReference>
<keyword evidence="2" id="KW-0131">Cell cycle</keyword>
<dbReference type="PROSITE" id="PS51425">
    <property type="entry name" value="SCD"/>
    <property type="match status" value="1"/>
</dbReference>
<dbReference type="Ensembl" id="ENSCLMT00005045620.1">
    <property type="protein sequence ID" value="ENSCLMP00005044061.1"/>
    <property type="gene ID" value="ENSCLMG00005016256.1"/>
</dbReference>
<organism evidence="6 7">
    <name type="scientific">Cyclopterus lumpus</name>
    <name type="common">Lumpsucker</name>
    <dbReference type="NCBI Taxonomy" id="8103"/>
    <lineage>
        <taxon>Eukaryota</taxon>
        <taxon>Metazoa</taxon>
        <taxon>Chordata</taxon>
        <taxon>Craniata</taxon>
        <taxon>Vertebrata</taxon>
        <taxon>Euteleostomi</taxon>
        <taxon>Actinopterygii</taxon>
        <taxon>Neopterygii</taxon>
        <taxon>Teleostei</taxon>
        <taxon>Neoteleostei</taxon>
        <taxon>Acanthomorphata</taxon>
        <taxon>Eupercaria</taxon>
        <taxon>Perciformes</taxon>
        <taxon>Cottioidei</taxon>
        <taxon>Cottales</taxon>
        <taxon>Cyclopteridae</taxon>
        <taxon>Cyclopterus</taxon>
    </lineage>
</organism>
<dbReference type="GO" id="GO:0051301">
    <property type="term" value="P:cell division"/>
    <property type="evidence" value="ECO:0007669"/>
    <property type="project" value="UniProtKB-UniRule"/>
</dbReference>
<evidence type="ECO:0000256" key="4">
    <source>
        <dbReference type="SAM" id="MobiDB-lite"/>
    </source>
</evidence>
<dbReference type="GO" id="GO:0007062">
    <property type="term" value="P:sister chromatid cohesion"/>
    <property type="evidence" value="ECO:0007669"/>
    <property type="project" value="UniProtKB-UniRule"/>
</dbReference>
<feature type="compositionally biased region" description="Acidic residues" evidence="4">
    <location>
        <begin position="1182"/>
        <end position="1192"/>
    </location>
</feature>
<dbReference type="SUPFAM" id="SSF48371">
    <property type="entry name" value="ARM repeat"/>
    <property type="match status" value="1"/>
</dbReference>
<dbReference type="GO" id="GO:0008278">
    <property type="term" value="C:cohesin complex"/>
    <property type="evidence" value="ECO:0007669"/>
    <property type="project" value="UniProtKB-UniRule"/>
</dbReference>
<comment type="function">
    <text evidence="2">Component of cohesin complex, a complex required for the cohesion of sister chromatids after DNA replication. The cohesin complex apparently forms a large proteinaceous ring within which sister chromatids can be trapped. At anaphase, the complex is cleaved and dissociates from chromatin, allowing sister chromatids to segregate.</text>
</comment>
<protein>
    <recommendedName>
        <fullName evidence="2">Cohesin subunit SA</fullName>
    </recommendedName>
    <alternativeName>
        <fullName evidence="2">SCC3 homolog</fullName>
    </alternativeName>
    <alternativeName>
        <fullName evidence="2">Stromal antigen</fullName>
    </alternativeName>
</protein>
<keyword evidence="2" id="KW-0159">Chromosome partition</keyword>
<keyword evidence="2" id="KW-0539">Nucleus</keyword>
<accession>A0A8C3AMY6</accession>
<dbReference type="Proteomes" id="UP000694565">
    <property type="component" value="Unplaced"/>
</dbReference>
<dbReference type="GO" id="GO:0000785">
    <property type="term" value="C:chromatin"/>
    <property type="evidence" value="ECO:0007669"/>
    <property type="project" value="UniProtKB-UniRule"/>
</dbReference>
<evidence type="ECO:0000256" key="2">
    <source>
        <dbReference type="RuleBase" id="RU369063"/>
    </source>
</evidence>
<dbReference type="InterPro" id="IPR020839">
    <property type="entry name" value="SCD"/>
</dbReference>
<feature type="coiled-coil region" evidence="3">
    <location>
        <begin position="214"/>
        <end position="267"/>
    </location>
</feature>
<comment type="subunit">
    <text evidence="2">Part of the cohesin complex which is composed of a heterodimer between a SMC1 protein (SMC1A or SMC1B) and SMC3, which are attached via their hinge domain, and RAD21 which link them at their heads, and one STAG protein.</text>
</comment>
<comment type="similarity">
    <text evidence="1 2">Belongs to the SCC3 family.</text>
</comment>
<dbReference type="Pfam" id="PF21581">
    <property type="entry name" value="SCD"/>
    <property type="match status" value="1"/>
</dbReference>
<proteinExistence type="inferred from homology"/>
<dbReference type="Pfam" id="PF08514">
    <property type="entry name" value="STAG"/>
    <property type="match status" value="1"/>
</dbReference>
<reference evidence="6" key="2">
    <citation type="submission" date="2025-09" db="UniProtKB">
        <authorList>
            <consortium name="Ensembl"/>
        </authorList>
    </citation>
    <scope>IDENTIFICATION</scope>
</reference>
<comment type="subcellular location">
    <subcellularLocation>
        <location evidence="2">Nucleus</location>
    </subcellularLocation>
    <subcellularLocation>
        <location evidence="2">Chromosome</location>
    </subcellularLocation>
    <subcellularLocation>
        <location evidence="2">Chromosome</location>
        <location evidence="2">Centromere</location>
    </subcellularLocation>
</comment>
<gene>
    <name evidence="6" type="primary">stag2b</name>
</gene>
<keyword evidence="2" id="KW-0132">Cell division</keyword>
<keyword evidence="2" id="KW-0158">Chromosome</keyword>
<dbReference type="AlphaFoldDB" id="A0A8C3AMY6"/>
<evidence type="ECO:0000256" key="1">
    <source>
        <dbReference type="ARBA" id="ARBA00005486"/>
    </source>
</evidence>
<feature type="domain" description="SCD" evidence="5">
    <location>
        <begin position="273"/>
        <end position="358"/>
    </location>
</feature>
<dbReference type="InterPro" id="IPR039662">
    <property type="entry name" value="Cohesin_Scc3/SA"/>
</dbReference>
<dbReference type="InterPro" id="IPR013721">
    <property type="entry name" value="STAG"/>
</dbReference>
<feature type="region of interest" description="Disordered" evidence="4">
    <location>
        <begin position="17"/>
        <end position="55"/>
    </location>
</feature>
<keyword evidence="3" id="KW-0175">Coiled coil</keyword>
<reference evidence="6" key="1">
    <citation type="submission" date="2025-08" db="UniProtKB">
        <authorList>
            <consortium name="Ensembl"/>
        </authorList>
    </citation>
    <scope>IDENTIFICATION</scope>
</reference>
<dbReference type="GO" id="GO:0005634">
    <property type="term" value="C:nucleus"/>
    <property type="evidence" value="ECO:0007669"/>
    <property type="project" value="UniProtKB-SubCell"/>
</dbReference>
<name>A0A8C3AMY6_CYCLU</name>
<dbReference type="InterPro" id="IPR016024">
    <property type="entry name" value="ARM-type_fold"/>
</dbReference>
<dbReference type="GO" id="GO:0007059">
    <property type="term" value="P:chromosome segregation"/>
    <property type="evidence" value="ECO:0007669"/>
    <property type="project" value="UniProtKB-KW"/>
</dbReference>
<feature type="region of interest" description="Disordered" evidence="4">
    <location>
        <begin position="1182"/>
        <end position="1206"/>
    </location>
</feature>
<feature type="region of interest" description="Disordered" evidence="4">
    <location>
        <begin position="1035"/>
        <end position="1102"/>
    </location>
</feature>
<dbReference type="PANTHER" id="PTHR11199:SF3">
    <property type="entry name" value="COHESIN SUBUNIT SA-2"/>
    <property type="match status" value="1"/>
</dbReference>
<dbReference type="GO" id="GO:0000775">
    <property type="term" value="C:chromosome, centromeric region"/>
    <property type="evidence" value="ECO:0007669"/>
    <property type="project" value="UniProtKB-SubCell"/>
</dbReference>
<dbReference type="PANTHER" id="PTHR11199">
    <property type="entry name" value="STROMAL ANTIGEN"/>
    <property type="match status" value="1"/>
</dbReference>